<dbReference type="Pfam" id="PF00072">
    <property type="entry name" value="Response_reg"/>
    <property type="match status" value="1"/>
</dbReference>
<protein>
    <recommendedName>
        <fullName evidence="2">histidine kinase</fullName>
        <ecNumber evidence="2">2.7.13.3</ecNumber>
    </recommendedName>
</protein>
<evidence type="ECO:0000256" key="6">
    <source>
        <dbReference type="SAM" id="Phobius"/>
    </source>
</evidence>
<sequence>MISIKKIPVLRYGLIVLLVTVLFSGAIYLYIHYNSAQKLQGNISKLISARENSELIDSCLLNLYNADNNSRLYAVTGDKRYIREFSVQINKLSELLSKIKFSAPGISNLRADNLKQLVKEKADKTNSYVQLRRLTDSLIASTSKIDSTLAFTKMRIPIPVKQTVKTVIHVDTLKQSPKTNAQPQARKRFLGRVIAAITGKNKTQPGRPVMVKRDTVKTITEAKTFYTVLPTKTRNYYHKLYSANNKLRSNEHDILLINNNLVISIISELKQYKTLELAYANESKAELTGKVTDVFKEYNYLSKITLGVLIAMVIIVLYNIWKIFINARDIIDDAEKARLYADNKSRFMASMSHEIRTPLNSVIGFSEQLSMSKLQPDQVEQINAIRNSSHMLLEVVNEILDFSKYETGKMAFEQQPFVLQDALTGVLNTVHIQAAKKGLQLRKSFLFSEDTCFSGDMLRLKQVVMNLMVNAIKFTPSGEIFLQAVVMPLKNGRALLKVRIKDTGIGIKKHDLPMIFDEFSQVNDAQKVTRHKGTGLGLAICKKIVELQGGHIKVISELGKGSVFSFELPFMVAKKEDCVIDIPISPAELAQKVTGAHVLLAEDNQLNVLLAKTILKKWNITCDIAYNGQEAIELFETNHYDMVLTDIQMPVMGGLELLGLIRNNTNSVKAETPVIVLTANVLKDDRDMYQQAGANDIVLKPFIERNLIEKISLLLKTRYTRTDELLFRYG</sequence>
<dbReference type="InterPro" id="IPR036097">
    <property type="entry name" value="HisK_dim/P_sf"/>
</dbReference>
<dbReference type="Gene3D" id="1.10.287.130">
    <property type="match status" value="1"/>
</dbReference>
<keyword evidence="4" id="KW-0902">Two-component regulatory system</keyword>
<dbReference type="SUPFAM" id="SSF55874">
    <property type="entry name" value="ATPase domain of HSP90 chaperone/DNA topoisomerase II/histidine kinase"/>
    <property type="match status" value="1"/>
</dbReference>
<dbReference type="Proteomes" id="UP000505355">
    <property type="component" value="Chromosome"/>
</dbReference>
<dbReference type="InterPro" id="IPR005467">
    <property type="entry name" value="His_kinase_dom"/>
</dbReference>
<evidence type="ECO:0000313" key="9">
    <source>
        <dbReference type="EMBL" id="QKJ30166.1"/>
    </source>
</evidence>
<gene>
    <name evidence="9" type="ORF">HQ865_10465</name>
</gene>
<dbReference type="SUPFAM" id="SSF52172">
    <property type="entry name" value="CheY-like"/>
    <property type="match status" value="1"/>
</dbReference>
<evidence type="ECO:0000256" key="1">
    <source>
        <dbReference type="ARBA" id="ARBA00000085"/>
    </source>
</evidence>
<keyword evidence="6" id="KW-1133">Transmembrane helix</keyword>
<reference evidence="9 10" key="1">
    <citation type="submission" date="2020-05" db="EMBL/GenBank/DDBJ databases">
        <title>Mucilaginibacter mali sp. nov.</title>
        <authorList>
            <person name="Kim H.S."/>
            <person name="Lee K.C."/>
            <person name="Suh M.K."/>
            <person name="Kim J.-S."/>
            <person name="Han K.-I."/>
            <person name="Eom M.K."/>
            <person name="Shin Y.K."/>
            <person name="Lee J.-S."/>
        </authorList>
    </citation>
    <scope>NUCLEOTIDE SEQUENCE [LARGE SCALE GENOMIC DNA]</scope>
    <source>
        <strain evidence="9 10">G2-14</strain>
    </source>
</reference>
<feature type="domain" description="Response regulatory" evidence="8">
    <location>
        <begin position="597"/>
        <end position="715"/>
    </location>
</feature>
<dbReference type="Pfam" id="PF02518">
    <property type="entry name" value="HATPase_c"/>
    <property type="match status" value="1"/>
</dbReference>
<evidence type="ECO:0000256" key="4">
    <source>
        <dbReference type="ARBA" id="ARBA00023012"/>
    </source>
</evidence>
<dbReference type="EC" id="2.7.13.3" evidence="2"/>
<dbReference type="PANTHER" id="PTHR45339:SF1">
    <property type="entry name" value="HYBRID SIGNAL TRANSDUCTION HISTIDINE KINASE J"/>
    <property type="match status" value="1"/>
</dbReference>
<evidence type="ECO:0000256" key="3">
    <source>
        <dbReference type="ARBA" id="ARBA00022553"/>
    </source>
</evidence>
<evidence type="ECO:0000256" key="2">
    <source>
        <dbReference type="ARBA" id="ARBA00012438"/>
    </source>
</evidence>
<evidence type="ECO:0000259" key="7">
    <source>
        <dbReference type="PROSITE" id="PS50109"/>
    </source>
</evidence>
<keyword evidence="3 5" id="KW-0597">Phosphoprotein</keyword>
<dbReference type="Gene3D" id="3.40.50.2300">
    <property type="match status" value="1"/>
</dbReference>
<keyword evidence="10" id="KW-1185">Reference proteome</keyword>
<keyword evidence="6" id="KW-0472">Membrane</keyword>
<accession>A0A7D4Q0Y6</accession>
<dbReference type="InterPro" id="IPR004358">
    <property type="entry name" value="Sig_transdc_His_kin-like_C"/>
</dbReference>
<dbReference type="SMART" id="SM00448">
    <property type="entry name" value="REC"/>
    <property type="match status" value="1"/>
</dbReference>
<dbReference type="RefSeq" id="WP_173414853.1">
    <property type="nucleotide sequence ID" value="NZ_CP054139.1"/>
</dbReference>
<proteinExistence type="predicted"/>
<dbReference type="SMART" id="SM00387">
    <property type="entry name" value="HATPase_c"/>
    <property type="match status" value="1"/>
</dbReference>
<dbReference type="PRINTS" id="PR00344">
    <property type="entry name" value="BCTRLSENSOR"/>
</dbReference>
<dbReference type="EMBL" id="CP054139">
    <property type="protein sequence ID" value="QKJ30166.1"/>
    <property type="molecule type" value="Genomic_DNA"/>
</dbReference>
<dbReference type="AlphaFoldDB" id="A0A7D4Q0Y6"/>
<dbReference type="InterPro" id="IPR003661">
    <property type="entry name" value="HisK_dim/P_dom"/>
</dbReference>
<keyword evidence="6" id="KW-0812">Transmembrane</keyword>
<dbReference type="PROSITE" id="PS50109">
    <property type="entry name" value="HIS_KIN"/>
    <property type="match status" value="1"/>
</dbReference>
<dbReference type="Gene3D" id="3.30.565.10">
    <property type="entry name" value="Histidine kinase-like ATPase, C-terminal domain"/>
    <property type="match status" value="1"/>
</dbReference>
<feature type="domain" description="Histidine kinase" evidence="7">
    <location>
        <begin position="350"/>
        <end position="572"/>
    </location>
</feature>
<dbReference type="CDD" id="cd16922">
    <property type="entry name" value="HATPase_EvgS-ArcB-TorS-like"/>
    <property type="match status" value="1"/>
</dbReference>
<dbReference type="PROSITE" id="PS50110">
    <property type="entry name" value="RESPONSE_REGULATORY"/>
    <property type="match status" value="1"/>
</dbReference>
<dbReference type="SMART" id="SM00388">
    <property type="entry name" value="HisKA"/>
    <property type="match status" value="1"/>
</dbReference>
<dbReference type="InterPro" id="IPR011006">
    <property type="entry name" value="CheY-like_superfamily"/>
</dbReference>
<feature type="transmembrane region" description="Helical" evidence="6">
    <location>
        <begin position="300"/>
        <end position="321"/>
    </location>
</feature>
<name>A0A7D4Q0Y6_9SPHI</name>
<dbReference type="InterPro" id="IPR001789">
    <property type="entry name" value="Sig_transdc_resp-reg_receiver"/>
</dbReference>
<dbReference type="PANTHER" id="PTHR45339">
    <property type="entry name" value="HYBRID SIGNAL TRANSDUCTION HISTIDINE KINASE J"/>
    <property type="match status" value="1"/>
</dbReference>
<dbReference type="GO" id="GO:0000155">
    <property type="term" value="F:phosphorelay sensor kinase activity"/>
    <property type="evidence" value="ECO:0007669"/>
    <property type="project" value="InterPro"/>
</dbReference>
<feature type="modified residue" description="4-aspartylphosphate" evidence="5">
    <location>
        <position position="646"/>
    </location>
</feature>
<dbReference type="InterPro" id="IPR036890">
    <property type="entry name" value="HATPase_C_sf"/>
</dbReference>
<evidence type="ECO:0000313" key="10">
    <source>
        <dbReference type="Proteomes" id="UP000505355"/>
    </source>
</evidence>
<organism evidence="9 10">
    <name type="scientific">Mucilaginibacter mali</name>
    <dbReference type="NCBI Taxonomy" id="2740462"/>
    <lineage>
        <taxon>Bacteria</taxon>
        <taxon>Pseudomonadati</taxon>
        <taxon>Bacteroidota</taxon>
        <taxon>Sphingobacteriia</taxon>
        <taxon>Sphingobacteriales</taxon>
        <taxon>Sphingobacteriaceae</taxon>
        <taxon>Mucilaginibacter</taxon>
    </lineage>
</organism>
<feature type="transmembrane region" description="Helical" evidence="6">
    <location>
        <begin position="12"/>
        <end position="31"/>
    </location>
</feature>
<evidence type="ECO:0000256" key="5">
    <source>
        <dbReference type="PROSITE-ProRule" id="PRU00169"/>
    </source>
</evidence>
<dbReference type="Pfam" id="PF00512">
    <property type="entry name" value="HisKA"/>
    <property type="match status" value="1"/>
</dbReference>
<dbReference type="CDD" id="cd17546">
    <property type="entry name" value="REC_hyHK_CKI1_RcsC-like"/>
    <property type="match status" value="1"/>
</dbReference>
<dbReference type="KEGG" id="mmab:HQ865_10465"/>
<comment type="catalytic activity">
    <reaction evidence="1">
        <text>ATP + protein L-histidine = ADP + protein N-phospho-L-histidine.</text>
        <dbReference type="EC" id="2.7.13.3"/>
    </reaction>
</comment>
<dbReference type="CDD" id="cd00082">
    <property type="entry name" value="HisKA"/>
    <property type="match status" value="1"/>
</dbReference>
<dbReference type="SUPFAM" id="SSF47384">
    <property type="entry name" value="Homodimeric domain of signal transducing histidine kinase"/>
    <property type="match status" value="1"/>
</dbReference>
<dbReference type="InterPro" id="IPR003594">
    <property type="entry name" value="HATPase_dom"/>
</dbReference>
<dbReference type="FunFam" id="3.30.565.10:FF:000010">
    <property type="entry name" value="Sensor histidine kinase RcsC"/>
    <property type="match status" value="1"/>
</dbReference>
<evidence type="ECO:0000259" key="8">
    <source>
        <dbReference type="PROSITE" id="PS50110"/>
    </source>
</evidence>